<dbReference type="PANTHER" id="PTHR46268:SF6">
    <property type="entry name" value="UNIVERSAL STRESS PROTEIN UP12"/>
    <property type="match status" value="1"/>
</dbReference>
<evidence type="ECO:0000259" key="2">
    <source>
        <dbReference type="Pfam" id="PF00582"/>
    </source>
</evidence>
<dbReference type="InterPro" id="IPR006015">
    <property type="entry name" value="Universal_stress_UspA"/>
</dbReference>
<organism evidence="3">
    <name type="scientific">Muribaculaceae bacterium Z82</name>
    <dbReference type="NCBI Taxonomy" id="2304548"/>
    <lineage>
        <taxon>Bacteria</taxon>
        <taxon>Pseudomonadati</taxon>
        <taxon>Bacteroidota</taxon>
        <taxon>Bacteroidia</taxon>
        <taxon>Bacteroidales</taxon>
        <taxon>Muribaculaceae</taxon>
    </lineage>
</organism>
<dbReference type="PANTHER" id="PTHR46268">
    <property type="entry name" value="STRESS RESPONSE PROTEIN NHAX"/>
    <property type="match status" value="1"/>
</dbReference>
<accession>A0A7C9NM10</accession>
<sequence length="159" mass="16293">MDSKTVLVPFDGSVHATKAMEVSATILKDFPDVPVIVLTVVDEAIDLSALSAEAGVGIGGTAIFNYIEADKVSHIDVQHAMDAMEKAGAEAYAGVPEGSVKYVTVVGPDVATAIAGFAKEHNVGMIVMGRHGAGGLRGLLGGVAKGVQEHTDVPVLTIK</sequence>
<dbReference type="PRINTS" id="PR01438">
    <property type="entry name" value="UNVRSLSTRESS"/>
</dbReference>
<proteinExistence type="inferred from homology"/>
<comment type="similarity">
    <text evidence="1">Belongs to the universal stress protein A family.</text>
</comment>
<reference evidence="3" key="1">
    <citation type="submission" date="2018-08" db="EMBL/GenBank/DDBJ databases">
        <title>Murine metabolic-syndrome-specific gut microbial biobank.</title>
        <authorList>
            <person name="Liu C."/>
        </authorList>
    </citation>
    <scope>NUCLEOTIDE SEQUENCE [LARGE SCALE GENOMIC DNA]</scope>
    <source>
        <strain evidence="3">Z82</strain>
    </source>
</reference>
<dbReference type="InterPro" id="IPR006016">
    <property type="entry name" value="UspA"/>
</dbReference>
<evidence type="ECO:0000256" key="1">
    <source>
        <dbReference type="ARBA" id="ARBA00008791"/>
    </source>
</evidence>
<dbReference type="Pfam" id="PF00582">
    <property type="entry name" value="Usp"/>
    <property type="match status" value="1"/>
</dbReference>
<comment type="caution">
    <text evidence="3">The sequence shown here is derived from an EMBL/GenBank/DDBJ whole genome shotgun (WGS) entry which is preliminary data.</text>
</comment>
<dbReference type="AlphaFoldDB" id="A0A7C9NM10"/>
<evidence type="ECO:0000313" key="3">
    <source>
        <dbReference type="EMBL" id="NBI34687.1"/>
    </source>
</evidence>
<gene>
    <name evidence="3" type="ORF">D1639_06515</name>
</gene>
<dbReference type="Gene3D" id="3.40.50.620">
    <property type="entry name" value="HUPs"/>
    <property type="match status" value="1"/>
</dbReference>
<protein>
    <recommendedName>
        <fullName evidence="2">UspA domain-containing protein</fullName>
    </recommendedName>
</protein>
<dbReference type="SUPFAM" id="SSF52402">
    <property type="entry name" value="Adenine nucleotide alpha hydrolases-like"/>
    <property type="match status" value="1"/>
</dbReference>
<feature type="domain" description="UspA" evidence="2">
    <location>
        <begin position="4"/>
        <end position="159"/>
    </location>
</feature>
<name>A0A7C9NM10_9BACT</name>
<dbReference type="CDD" id="cd00293">
    <property type="entry name" value="USP-like"/>
    <property type="match status" value="1"/>
</dbReference>
<dbReference type="EMBL" id="QWKH01000040">
    <property type="protein sequence ID" value="NBI34687.1"/>
    <property type="molecule type" value="Genomic_DNA"/>
</dbReference>
<dbReference type="InterPro" id="IPR014729">
    <property type="entry name" value="Rossmann-like_a/b/a_fold"/>
</dbReference>